<keyword evidence="6" id="KW-0472">Membrane</keyword>
<evidence type="ECO:0000256" key="6">
    <source>
        <dbReference type="ARBA" id="ARBA00023136"/>
    </source>
</evidence>
<dbReference type="PANTHER" id="PTHR34584">
    <property type="entry name" value="NA(+)/H(+) ANTIPORTER SUBUNIT E1"/>
    <property type="match status" value="1"/>
</dbReference>
<gene>
    <name evidence="7" type="ORF">CCS01_13210</name>
</gene>
<dbReference type="EMBL" id="NHRY01000136">
    <property type="protein sequence ID" value="PPQ33897.1"/>
    <property type="molecule type" value="Genomic_DNA"/>
</dbReference>
<dbReference type="Proteomes" id="UP000239724">
    <property type="component" value="Unassembled WGS sequence"/>
</dbReference>
<dbReference type="Pfam" id="PF01899">
    <property type="entry name" value="MNHE"/>
    <property type="match status" value="1"/>
</dbReference>
<evidence type="ECO:0000256" key="1">
    <source>
        <dbReference type="ARBA" id="ARBA00004651"/>
    </source>
</evidence>
<name>A0A2S6NH12_RHOGL</name>
<evidence type="ECO:0000256" key="2">
    <source>
        <dbReference type="ARBA" id="ARBA00006228"/>
    </source>
</evidence>
<proteinExistence type="inferred from homology"/>
<organism evidence="7 8">
    <name type="scientific">Rhodopila globiformis</name>
    <name type="common">Rhodopseudomonas globiformis</name>
    <dbReference type="NCBI Taxonomy" id="1071"/>
    <lineage>
        <taxon>Bacteria</taxon>
        <taxon>Pseudomonadati</taxon>
        <taxon>Pseudomonadota</taxon>
        <taxon>Alphaproteobacteria</taxon>
        <taxon>Acetobacterales</taxon>
        <taxon>Acetobacteraceae</taxon>
        <taxon>Rhodopila</taxon>
    </lineage>
</organism>
<comment type="similarity">
    <text evidence="2">Belongs to the CPA3 antiporters (TC 2.A.63) subunit E family.</text>
</comment>
<dbReference type="RefSeq" id="WP_104519316.1">
    <property type="nucleotide sequence ID" value="NZ_NHRY01000136.1"/>
</dbReference>
<evidence type="ECO:0000313" key="7">
    <source>
        <dbReference type="EMBL" id="PPQ33897.1"/>
    </source>
</evidence>
<dbReference type="AlphaFoldDB" id="A0A2S6NH12"/>
<keyword evidence="5" id="KW-1133">Transmembrane helix</keyword>
<evidence type="ECO:0000256" key="5">
    <source>
        <dbReference type="ARBA" id="ARBA00022989"/>
    </source>
</evidence>
<dbReference type="InterPro" id="IPR002758">
    <property type="entry name" value="Cation_antiport_E"/>
</dbReference>
<reference evidence="7 8" key="1">
    <citation type="journal article" date="2018" name="Arch. Microbiol.">
        <title>New insights into the metabolic potential of the phototrophic purple bacterium Rhodopila globiformis DSM 161(T) from its draft genome sequence and evidence for a vanadium-dependent nitrogenase.</title>
        <authorList>
            <person name="Imhoff J.F."/>
            <person name="Rahn T."/>
            <person name="Kunzel S."/>
            <person name="Neulinger S.C."/>
        </authorList>
    </citation>
    <scope>NUCLEOTIDE SEQUENCE [LARGE SCALE GENOMIC DNA]</scope>
    <source>
        <strain evidence="7 8">DSM 161</strain>
    </source>
</reference>
<keyword evidence="3" id="KW-1003">Cell membrane</keyword>
<dbReference type="GO" id="GO:0005886">
    <property type="term" value="C:plasma membrane"/>
    <property type="evidence" value="ECO:0007669"/>
    <property type="project" value="UniProtKB-SubCell"/>
</dbReference>
<accession>A0A2S6NH12</accession>
<comment type="subcellular location">
    <subcellularLocation>
        <location evidence="1">Cell membrane</location>
        <topology evidence="1">Multi-pass membrane protein</topology>
    </subcellularLocation>
</comment>
<dbReference type="GO" id="GO:0008324">
    <property type="term" value="F:monoatomic cation transmembrane transporter activity"/>
    <property type="evidence" value="ECO:0007669"/>
    <property type="project" value="InterPro"/>
</dbReference>
<dbReference type="OrthoDB" id="9807187at2"/>
<dbReference type="PANTHER" id="PTHR34584:SF1">
    <property type="entry name" value="NA(+)_H(+) ANTIPORTER SUBUNIT E1"/>
    <property type="match status" value="1"/>
</dbReference>
<comment type="caution">
    <text evidence="7">The sequence shown here is derived from an EMBL/GenBank/DDBJ whole genome shotgun (WGS) entry which is preliminary data.</text>
</comment>
<evidence type="ECO:0000313" key="8">
    <source>
        <dbReference type="Proteomes" id="UP000239724"/>
    </source>
</evidence>
<sequence>MTVPAILRRGAGFLALWLVLAGLNPGDLPAAIVAVVAATWVSLRLLPPGDRIISLPGLGALAVRFPRQSLEAGIDVARRAFAPDLPLNVGTVGYTPRLPAGPARDAFLAYASLMPGTVPVSVNGGVTIMIHCLDTRQAVVQQMANDEARFIRMLGGADA</sequence>
<protein>
    <submittedName>
        <fullName evidence="7">Uncharacterized protein</fullName>
    </submittedName>
</protein>
<keyword evidence="4" id="KW-0812">Transmembrane</keyword>
<keyword evidence="8" id="KW-1185">Reference proteome</keyword>
<evidence type="ECO:0000256" key="4">
    <source>
        <dbReference type="ARBA" id="ARBA00022692"/>
    </source>
</evidence>
<evidence type="ECO:0000256" key="3">
    <source>
        <dbReference type="ARBA" id="ARBA00022475"/>
    </source>
</evidence>